<organism evidence="2 3">
    <name type="scientific">Phaseolus coccineus</name>
    <name type="common">Scarlet runner bean</name>
    <name type="synonym">Phaseolus multiflorus</name>
    <dbReference type="NCBI Taxonomy" id="3886"/>
    <lineage>
        <taxon>Eukaryota</taxon>
        <taxon>Viridiplantae</taxon>
        <taxon>Streptophyta</taxon>
        <taxon>Embryophyta</taxon>
        <taxon>Tracheophyta</taxon>
        <taxon>Spermatophyta</taxon>
        <taxon>Magnoliopsida</taxon>
        <taxon>eudicotyledons</taxon>
        <taxon>Gunneridae</taxon>
        <taxon>Pentapetalae</taxon>
        <taxon>rosids</taxon>
        <taxon>fabids</taxon>
        <taxon>Fabales</taxon>
        <taxon>Fabaceae</taxon>
        <taxon>Papilionoideae</taxon>
        <taxon>50 kb inversion clade</taxon>
        <taxon>NPAAA clade</taxon>
        <taxon>indigoferoid/millettioid clade</taxon>
        <taxon>Phaseoleae</taxon>
        <taxon>Phaseolus</taxon>
    </lineage>
</organism>
<evidence type="ECO:0000313" key="2">
    <source>
        <dbReference type="EMBL" id="KAK7356612.1"/>
    </source>
</evidence>
<reference evidence="2 3" key="1">
    <citation type="submission" date="2024-01" db="EMBL/GenBank/DDBJ databases">
        <title>The genomes of 5 underutilized Papilionoideae crops provide insights into root nodulation and disease resistanc.</title>
        <authorList>
            <person name="Jiang F."/>
        </authorList>
    </citation>
    <scope>NUCLEOTIDE SEQUENCE [LARGE SCALE GENOMIC DNA]</scope>
    <source>
        <strain evidence="2">JINMINGXINNONG_FW02</strain>
        <tissue evidence="2">Leaves</tissue>
    </source>
</reference>
<protein>
    <submittedName>
        <fullName evidence="2">Uncharacterized protein</fullName>
    </submittedName>
</protein>
<name>A0AAN9R274_PHACN</name>
<evidence type="ECO:0000256" key="1">
    <source>
        <dbReference type="SAM" id="MobiDB-lite"/>
    </source>
</evidence>
<sequence length="544" mass="59000">MCGGREYNRNRRCPMLRWLRIRKLLVKWGDDYMVNSVAGSEDGGGASVESVFSEYREGDVGCGEEVTVQCQEAWEESLIDAVCQRHANYSELETQRSGGGARESVLLNERVLNGLVGLNEENANHLPCNFKEGVSTADVARQRHGGGGASERVLLNEGMLSGQPGFNEEYAKHSFNEEHADYLSSDFKEGVNYADMACLRHYGGRARERVSLNKEVLSGQPDFIEEHAIYLSHGFKEGVNNADVACKKVSGGGARERVILNEGLLSDQPGFNEEHTNLNFNEEHAEYLSCGFKEGVSNEDAEWSANADGCWFGPSQAHVEVTRWVGGTFGLGPDLDELEQSGMKGNGLEVGANPNREAGRLHIGAGGMEDKFATACGGSPGSPGLVGVVSASKEEDGGEQDREEEGLQGRDRDGARDDVGVREGNEVCNGDGVHRHKSREVVDSRGESGLGISEACLNVRTVKIKEVARVMESSENFHPLCLSSRKMAGIGKEVSGLAEPPFVNNNLFEVRVDQAGFLGQQPVTRIDVNVMGIVQLRIVTESTG</sequence>
<comment type="caution">
    <text evidence="2">The sequence shown here is derived from an EMBL/GenBank/DDBJ whole genome shotgun (WGS) entry which is preliminary data.</text>
</comment>
<feature type="region of interest" description="Disordered" evidence="1">
    <location>
        <begin position="375"/>
        <end position="442"/>
    </location>
</feature>
<accession>A0AAN9R274</accession>
<keyword evidence="3" id="KW-1185">Reference proteome</keyword>
<proteinExistence type="predicted"/>
<evidence type="ECO:0000313" key="3">
    <source>
        <dbReference type="Proteomes" id="UP001374584"/>
    </source>
</evidence>
<dbReference type="Proteomes" id="UP001374584">
    <property type="component" value="Unassembled WGS sequence"/>
</dbReference>
<dbReference type="EMBL" id="JAYMYR010000006">
    <property type="protein sequence ID" value="KAK7356612.1"/>
    <property type="molecule type" value="Genomic_DNA"/>
</dbReference>
<dbReference type="AlphaFoldDB" id="A0AAN9R274"/>
<feature type="compositionally biased region" description="Basic and acidic residues" evidence="1">
    <location>
        <begin position="405"/>
        <end position="425"/>
    </location>
</feature>
<gene>
    <name evidence="2" type="ORF">VNO80_15887</name>
</gene>